<sequence length="159" mass="18338">MGFIDELKRLARPYEDEDEDDFEDDFEPVTRSDRSERKDKSAKMDSSASLFQPEEPRRSNKVVNIHTTTQLQVVLVKPDRFENAAEIADHLREKRTVVLNLEQTNKDIARRLLDFLSGVAYANEGKIKKVAISTYIITPYNVDILGDLIDELENNGLYF</sequence>
<feature type="compositionally biased region" description="Basic and acidic residues" evidence="6">
    <location>
        <begin position="28"/>
        <end position="43"/>
    </location>
</feature>
<dbReference type="Pfam" id="PF04472">
    <property type="entry name" value="SepF"/>
    <property type="match status" value="1"/>
</dbReference>
<evidence type="ECO:0000256" key="6">
    <source>
        <dbReference type="SAM" id="MobiDB-lite"/>
    </source>
</evidence>
<dbReference type="Proteomes" id="UP000607645">
    <property type="component" value="Unassembled WGS sequence"/>
</dbReference>
<evidence type="ECO:0000256" key="1">
    <source>
        <dbReference type="ARBA" id="ARBA00022618"/>
    </source>
</evidence>
<keyword evidence="1 5" id="KW-0132">Cell division</keyword>
<dbReference type="PANTHER" id="PTHR35798">
    <property type="entry name" value="CELL DIVISION PROTEIN SEPF"/>
    <property type="match status" value="1"/>
</dbReference>
<dbReference type="AlphaFoldDB" id="A0A8J6MCF6"/>
<protein>
    <recommendedName>
        <fullName evidence="5">Cell division protein SepF</fullName>
    </recommendedName>
</protein>
<dbReference type="PANTHER" id="PTHR35798:SF1">
    <property type="entry name" value="CELL DIVISION PROTEIN SEPF"/>
    <property type="match status" value="1"/>
</dbReference>
<feature type="compositionally biased region" description="Acidic residues" evidence="6">
    <location>
        <begin position="15"/>
        <end position="27"/>
    </location>
</feature>
<keyword evidence="3 5" id="KW-0131">Cell cycle</keyword>
<accession>A0A8J6MCF6</accession>
<keyword evidence="8" id="KW-1185">Reference proteome</keyword>
<dbReference type="GO" id="GO:0043093">
    <property type="term" value="P:FtsZ-dependent cytokinesis"/>
    <property type="evidence" value="ECO:0007669"/>
    <property type="project" value="UniProtKB-UniRule"/>
</dbReference>
<evidence type="ECO:0000256" key="4">
    <source>
        <dbReference type="ARBA" id="ARBA00044936"/>
    </source>
</evidence>
<comment type="similarity">
    <text evidence="5">Belongs to the SepF family.</text>
</comment>
<evidence type="ECO:0000256" key="2">
    <source>
        <dbReference type="ARBA" id="ARBA00023210"/>
    </source>
</evidence>
<dbReference type="HAMAP" id="MF_01197">
    <property type="entry name" value="SepF"/>
    <property type="match status" value="1"/>
</dbReference>
<keyword evidence="5" id="KW-0963">Cytoplasm</keyword>
<comment type="function">
    <text evidence="4 5">Cell division protein that is part of the divisome complex and is recruited early to the Z-ring. Probably stimulates Z-ring formation, perhaps through the cross-linking of FtsZ protofilaments. Its function overlaps with FtsA.</text>
</comment>
<dbReference type="RefSeq" id="WP_155152163.1">
    <property type="nucleotide sequence ID" value="NZ_JACOPQ010000004.1"/>
</dbReference>
<organism evidence="7 8">
    <name type="scientific">Lawsonibacter faecis</name>
    <dbReference type="NCBI Taxonomy" id="2763052"/>
    <lineage>
        <taxon>Bacteria</taxon>
        <taxon>Bacillati</taxon>
        <taxon>Bacillota</taxon>
        <taxon>Clostridia</taxon>
        <taxon>Eubacteriales</taxon>
        <taxon>Oscillospiraceae</taxon>
        <taxon>Lawsonibacter</taxon>
    </lineage>
</organism>
<name>A0A8J6MCF6_9FIRM</name>
<gene>
    <name evidence="5" type="primary">sepF</name>
    <name evidence="7" type="ORF">H8S62_07245</name>
</gene>
<dbReference type="GO" id="GO:0005737">
    <property type="term" value="C:cytoplasm"/>
    <property type="evidence" value="ECO:0007669"/>
    <property type="project" value="UniProtKB-SubCell"/>
</dbReference>
<dbReference type="Gene3D" id="3.30.110.150">
    <property type="entry name" value="SepF-like protein"/>
    <property type="match status" value="1"/>
</dbReference>
<evidence type="ECO:0000256" key="5">
    <source>
        <dbReference type="HAMAP-Rule" id="MF_01197"/>
    </source>
</evidence>
<proteinExistence type="inferred from homology"/>
<evidence type="ECO:0000256" key="3">
    <source>
        <dbReference type="ARBA" id="ARBA00023306"/>
    </source>
</evidence>
<comment type="subunit">
    <text evidence="5">Homodimer. Interacts with FtsZ.</text>
</comment>
<comment type="subcellular location">
    <subcellularLocation>
        <location evidence="5">Cytoplasm</location>
    </subcellularLocation>
    <text evidence="5">Localizes to the division site, in a FtsZ-dependent manner.</text>
</comment>
<feature type="compositionally biased region" description="Basic and acidic residues" evidence="6">
    <location>
        <begin position="1"/>
        <end position="14"/>
    </location>
</feature>
<evidence type="ECO:0000313" key="8">
    <source>
        <dbReference type="Proteomes" id="UP000607645"/>
    </source>
</evidence>
<dbReference type="EMBL" id="JACOPQ010000004">
    <property type="protein sequence ID" value="MBC5736806.1"/>
    <property type="molecule type" value="Genomic_DNA"/>
</dbReference>
<keyword evidence="2 5" id="KW-0717">Septation</keyword>
<feature type="region of interest" description="Disordered" evidence="6">
    <location>
        <begin position="1"/>
        <end position="60"/>
    </location>
</feature>
<dbReference type="InterPro" id="IPR007561">
    <property type="entry name" value="Cell_div_SepF/SepF-rel"/>
</dbReference>
<dbReference type="InterPro" id="IPR023052">
    <property type="entry name" value="Cell_div_SepF"/>
</dbReference>
<reference evidence="7" key="1">
    <citation type="submission" date="2020-08" db="EMBL/GenBank/DDBJ databases">
        <title>Genome public.</title>
        <authorList>
            <person name="Liu C."/>
            <person name="Sun Q."/>
        </authorList>
    </citation>
    <scope>NUCLEOTIDE SEQUENCE</scope>
    <source>
        <strain evidence="7">NSJ-52</strain>
    </source>
</reference>
<dbReference type="InterPro" id="IPR038594">
    <property type="entry name" value="SepF-like_sf"/>
</dbReference>
<evidence type="ECO:0000313" key="7">
    <source>
        <dbReference type="EMBL" id="MBC5736806.1"/>
    </source>
</evidence>
<comment type="caution">
    <text evidence="7">The sequence shown here is derived from an EMBL/GenBank/DDBJ whole genome shotgun (WGS) entry which is preliminary data.</text>
</comment>
<dbReference type="GO" id="GO:0000917">
    <property type="term" value="P:division septum assembly"/>
    <property type="evidence" value="ECO:0007669"/>
    <property type="project" value="UniProtKB-KW"/>
</dbReference>